<dbReference type="AlphaFoldDB" id="A0A2H0US94"/>
<comment type="caution">
    <text evidence="1">The sequence shown here is derived from an EMBL/GenBank/DDBJ whole genome shotgun (WGS) entry which is preliminary data.</text>
</comment>
<protein>
    <recommendedName>
        <fullName evidence="3">NlpC/P60 domain-containing protein</fullName>
    </recommendedName>
</protein>
<proteinExistence type="predicted"/>
<evidence type="ECO:0000313" key="2">
    <source>
        <dbReference type="Proteomes" id="UP000231157"/>
    </source>
</evidence>
<reference evidence="2" key="1">
    <citation type="submission" date="2017-09" db="EMBL/GenBank/DDBJ databases">
        <title>Depth-based differentiation of microbial function through sediment-hosted aquifers and enrichment of novel symbionts in the deep terrestrial subsurface.</title>
        <authorList>
            <person name="Probst A.J."/>
            <person name="Ladd B."/>
            <person name="Jarett J.K."/>
            <person name="Geller-Mcgrath D.E."/>
            <person name="Sieber C.M.K."/>
            <person name="Emerson J.B."/>
            <person name="Anantharaman K."/>
            <person name="Thomas B.C."/>
            <person name="Malmstrom R."/>
            <person name="Stieglmeier M."/>
            <person name="Klingl A."/>
            <person name="Woyke T."/>
            <person name="Ryan C.M."/>
            <person name="Banfield J.F."/>
        </authorList>
    </citation>
    <scope>NUCLEOTIDE SEQUENCE [LARGE SCALE GENOMIC DNA]</scope>
</reference>
<sequence length="179" mass="20435">MGPKYLAHILPHPAKHWQQNDKIKTMKNKKLVVEIIPLKTHLALIKNAVGAKLFRNIYARVNGKQKDILENGFLSCAFFVSSILKIEDLIEKTHATVDGTVKDLEKFGWKEIKKPKIGSVLVWEKSDFGGGKPTKHIGFFVGKNQAISNSSKMGYPKKHHYTYNGKREIEKILHYENLK</sequence>
<dbReference type="EMBL" id="PFAZ01000002">
    <property type="protein sequence ID" value="PIR89261.1"/>
    <property type="molecule type" value="Genomic_DNA"/>
</dbReference>
<name>A0A2H0US94_9BACT</name>
<evidence type="ECO:0008006" key="3">
    <source>
        <dbReference type="Google" id="ProtNLM"/>
    </source>
</evidence>
<organism evidence="1 2">
    <name type="scientific">Candidatus Harrisonbacteria bacterium CG10_big_fil_rev_8_21_14_0_10_40_38</name>
    <dbReference type="NCBI Taxonomy" id="1974583"/>
    <lineage>
        <taxon>Bacteria</taxon>
        <taxon>Candidatus Harrisoniibacteriota</taxon>
    </lineage>
</organism>
<accession>A0A2H0US94</accession>
<evidence type="ECO:0000313" key="1">
    <source>
        <dbReference type="EMBL" id="PIR89261.1"/>
    </source>
</evidence>
<dbReference type="Proteomes" id="UP000231157">
    <property type="component" value="Unassembled WGS sequence"/>
</dbReference>
<gene>
    <name evidence="1" type="ORF">COU07_02255</name>
</gene>